<comment type="cofactor">
    <cofactor evidence="1">
        <name>Mg(2+)</name>
        <dbReference type="ChEBI" id="CHEBI:18420"/>
    </cofactor>
</comment>
<dbReference type="GO" id="GO:0004518">
    <property type="term" value="F:nuclease activity"/>
    <property type="evidence" value="ECO:0007669"/>
    <property type="project" value="UniProtKB-KW"/>
</dbReference>
<dbReference type="PANTHER" id="PTHR33653:SF1">
    <property type="entry name" value="RIBONUCLEASE VAPC2"/>
    <property type="match status" value="1"/>
</dbReference>
<evidence type="ECO:0000313" key="9">
    <source>
        <dbReference type="EMBL" id="MDK2061942.1"/>
    </source>
</evidence>
<dbReference type="Gene3D" id="3.40.50.1010">
    <property type="entry name" value="5'-nuclease"/>
    <property type="match status" value="1"/>
</dbReference>
<organism evidence="9 10">
    <name type="scientific">Aliarcobacter butzleri</name>
    <dbReference type="NCBI Taxonomy" id="28197"/>
    <lineage>
        <taxon>Bacteria</taxon>
        <taxon>Pseudomonadati</taxon>
        <taxon>Campylobacterota</taxon>
        <taxon>Epsilonproteobacteria</taxon>
        <taxon>Campylobacterales</taxon>
        <taxon>Arcobacteraceae</taxon>
        <taxon>Aliarcobacter</taxon>
    </lineage>
</organism>
<name>A0AAW6VMX0_9BACT</name>
<dbReference type="CDD" id="cd18738">
    <property type="entry name" value="PIN_VapC4-5_FitB-like"/>
    <property type="match status" value="1"/>
</dbReference>
<comment type="caution">
    <text evidence="9">The sequence shown here is derived from an EMBL/GenBank/DDBJ whole genome shotgun (WGS) entry which is preliminary data.</text>
</comment>
<evidence type="ECO:0000256" key="4">
    <source>
        <dbReference type="ARBA" id="ARBA00022723"/>
    </source>
</evidence>
<evidence type="ECO:0000256" key="1">
    <source>
        <dbReference type="ARBA" id="ARBA00001946"/>
    </source>
</evidence>
<dbReference type="InterPro" id="IPR002716">
    <property type="entry name" value="PIN_dom"/>
</dbReference>
<protein>
    <submittedName>
        <fullName evidence="9">Type II toxin-antitoxin system VapC family toxin</fullName>
    </submittedName>
</protein>
<evidence type="ECO:0000256" key="6">
    <source>
        <dbReference type="ARBA" id="ARBA00022842"/>
    </source>
</evidence>
<evidence type="ECO:0000256" key="7">
    <source>
        <dbReference type="ARBA" id="ARBA00038093"/>
    </source>
</evidence>
<accession>A0AAW6VMX0</accession>
<keyword evidence="5" id="KW-0378">Hydrolase</keyword>
<dbReference type="SUPFAM" id="SSF88723">
    <property type="entry name" value="PIN domain-like"/>
    <property type="match status" value="1"/>
</dbReference>
<reference evidence="9" key="2">
    <citation type="submission" date="2023-02" db="EMBL/GenBank/DDBJ databases">
        <authorList>
            <person name="Concha-Toloza M."/>
            <person name="Lopez-Cantillo M."/>
            <person name="Molina-Mora J."/>
            <person name="Collado L."/>
        </authorList>
    </citation>
    <scope>NUCLEOTIDE SEQUENCE</scope>
    <source>
        <strain evidence="9">FR1p273A</strain>
    </source>
</reference>
<dbReference type="InterPro" id="IPR050556">
    <property type="entry name" value="Type_II_TA_system_RNase"/>
</dbReference>
<evidence type="ECO:0000256" key="5">
    <source>
        <dbReference type="ARBA" id="ARBA00022801"/>
    </source>
</evidence>
<evidence type="ECO:0000256" key="2">
    <source>
        <dbReference type="ARBA" id="ARBA00022649"/>
    </source>
</evidence>
<keyword evidence="3" id="KW-0540">Nuclease</keyword>
<reference evidence="9" key="1">
    <citation type="journal article" date="2023" name="Antibiotics">
        <title>Genomic Characterization of Antibiotic-Resistant Campylobacterales Isolated from Chilean Poultry Meat.</title>
        <authorList>
            <person name="Concha-Toloza M."/>
            <person name="Lopez-Cantillo M."/>
            <person name="Molina-Mora J.A."/>
            <person name="Collado L."/>
        </authorList>
    </citation>
    <scope>NUCLEOTIDE SEQUENCE</scope>
    <source>
        <strain evidence="9">FR1p273A</strain>
    </source>
</reference>
<keyword evidence="2" id="KW-1277">Toxin-antitoxin system</keyword>
<dbReference type="RefSeq" id="WP_284074618.1">
    <property type="nucleotide sequence ID" value="NZ_JAQTJH010000005.1"/>
</dbReference>
<keyword evidence="6" id="KW-0460">Magnesium</keyword>
<gene>
    <name evidence="9" type="ORF">PT520_05295</name>
</gene>
<dbReference type="EMBL" id="JAQTJH010000005">
    <property type="protein sequence ID" value="MDK2061942.1"/>
    <property type="molecule type" value="Genomic_DNA"/>
</dbReference>
<dbReference type="GO" id="GO:0016787">
    <property type="term" value="F:hydrolase activity"/>
    <property type="evidence" value="ECO:0007669"/>
    <property type="project" value="UniProtKB-KW"/>
</dbReference>
<sequence>MNGNNRYLLDSNIIIYHLNGVELATNFLRQYILDCFISRITFIEVLSFDFNEFERSSVIDLLNNFTIIDTSENIALQCLKNREKKKIKLPDNIIASTAQVNDLILVSRNIKDFKDLDIKLLDIFI</sequence>
<dbReference type="Pfam" id="PF01850">
    <property type="entry name" value="PIN"/>
    <property type="match status" value="1"/>
</dbReference>
<comment type="similarity">
    <text evidence="7">Belongs to the PINc/VapC protein family.</text>
</comment>
<dbReference type="AlphaFoldDB" id="A0AAW6VMX0"/>
<dbReference type="GO" id="GO:0046872">
    <property type="term" value="F:metal ion binding"/>
    <property type="evidence" value="ECO:0007669"/>
    <property type="project" value="UniProtKB-KW"/>
</dbReference>
<dbReference type="PANTHER" id="PTHR33653">
    <property type="entry name" value="RIBONUCLEASE VAPC2"/>
    <property type="match status" value="1"/>
</dbReference>
<evidence type="ECO:0000256" key="3">
    <source>
        <dbReference type="ARBA" id="ARBA00022722"/>
    </source>
</evidence>
<dbReference type="InterPro" id="IPR029060">
    <property type="entry name" value="PIN-like_dom_sf"/>
</dbReference>
<proteinExistence type="inferred from homology"/>
<dbReference type="Proteomes" id="UP001237843">
    <property type="component" value="Unassembled WGS sequence"/>
</dbReference>
<evidence type="ECO:0000313" key="10">
    <source>
        <dbReference type="Proteomes" id="UP001237843"/>
    </source>
</evidence>
<keyword evidence="4" id="KW-0479">Metal-binding</keyword>
<evidence type="ECO:0000259" key="8">
    <source>
        <dbReference type="Pfam" id="PF01850"/>
    </source>
</evidence>
<feature type="domain" description="PIN" evidence="8">
    <location>
        <begin position="7"/>
        <end position="117"/>
    </location>
</feature>